<organism evidence="1">
    <name type="scientific">Anopheles triannulatus</name>
    <dbReference type="NCBI Taxonomy" id="58253"/>
    <lineage>
        <taxon>Eukaryota</taxon>
        <taxon>Metazoa</taxon>
        <taxon>Ecdysozoa</taxon>
        <taxon>Arthropoda</taxon>
        <taxon>Hexapoda</taxon>
        <taxon>Insecta</taxon>
        <taxon>Pterygota</taxon>
        <taxon>Neoptera</taxon>
        <taxon>Endopterygota</taxon>
        <taxon>Diptera</taxon>
        <taxon>Nematocera</taxon>
        <taxon>Culicoidea</taxon>
        <taxon>Culicidae</taxon>
        <taxon>Anophelinae</taxon>
        <taxon>Anopheles</taxon>
    </lineage>
</organism>
<evidence type="ECO:0000313" key="1">
    <source>
        <dbReference type="EMBL" id="MBW48696.1"/>
    </source>
</evidence>
<proteinExistence type="predicted"/>
<name>A0A2M4B6N3_9DIPT</name>
<accession>A0A2M4B6N3</accession>
<dbReference type="EMBL" id="GGFK01015375">
    <property type="protein sequence ID" value="MBW48696.1"/>
    <property type="molecule type" value="Transcribed_RNA"/>
</dbReference>
<sequence>MLNVCVWVGVFGSMVRRACTKRVGCFYIMCVNIRHTDKKCPLVSGFSFSSILCSLYKNLIIHHQSS</sequence>
<reference evidence="1" key="1">
    <citation type="submission" date="2018-01" db="EMBL/GenBank/DDBJ databases">
        <title>An insight into the sialome of Amazonian anophelines.</title>
        <authorList>
            <person name="Ribeiro J.M."/>
            <person name="Scarpassa V."/>
            <person name="Calvo E."/>
        </authorList>
    </citation>
    <scope>NUCLEOTIDE SEQUENCE</scope>
    <source>
        <tissue evidence="1">Salivary glands</tissue>
    </source>
</reference>
<protein>
    <submittedName>
        <fullName evidence="1">Putative secreted protein</fullName>
    </submittedName>
</protein>
<dbReference type="AlphaFoldDB" id="A0A2M4B6N3"/>